<dbReference type="InterPro" id="IPR025579">
    <property type="entry name" value="DUF4357"/>
</dbReference>
<evidence type="ECO:0000313" key="3">
    <source>
        <dbReference type="EMBL" id="NLS09145.1"/>
    </source>
</evidence>
<comment type="caution">
    <text evidence="3">The sequence shown here is derived from an EMBL/GenBank/DDBJ whole genome shotgun (WGS) entry which is preliminary data.</text>
</comment>
<evidence type="ECO:0000259" key="2">
    <source>
        <dbReference type="Pfam" id="PF14267"/>
    </source>
</evidence>
<proteinExistence type="predicted"/>
<evidence type="ECO:0000256" key="1">
    <source>
        <dbReference type="SAM" id="MobiDB-lite"/>
    </source>
</evidence>
<gene>
    <name evidence="3" type="ORF">HGQ17_03815</name>
</gene>
<dbReference type="RefSeq" id="WP_168886638.1">
    <property type="nucleotide sequence ID" value="NZ_JABAHY010000002.1"/>
</dbReference>
<evidence type="ECO:0000313" key="4">
    <source>
        <dbReference type="Proteomes" id="UP000523139"/>
    </source>
</evidence>
<sequence>MAGKQVRLFLVDGTAGGLMTAEIMNWTGHLLMGKRAELSRIKRRPEARRTGVYILLGEHPKTGGKLAYIGQSDDVAKRLANHDAKKDFWTDVAIITSKDTNLTSAHVRFIESQLIQLAQTIGRIPLENGNSPSGGADLPEADESDMNYFIEQVKIVLPVLGVDIFRGRTTQGPRTSESALRPIEVVPDSPVFHLDRPKLGVQAKAQVIDGEFTMLRGSRIRSTMRQQREKLSPSTQSAFDLRQATLKQLNEDGSLSPAGELGELTRDVVFTSPSAAGATALGQASLNGRTDWTSSDGKTFDHWENPPDSDPLSTVR</sequence>
<name>A0A7X8YD70_9MICC</name>
<organism evidence="3 4">
    <name type="scientific">Nesterenkonia sedimenti</name>
    <dbReference type="NCBI Taxonomy" id="1463632"/>
    <lineage>
        <taxon>Bacteria</taxon>
        <taxon>Bacillati</taxon>
        <taxon>Actinomycetota</taxon>
        <taxon>Actinomycetes</taxon>
        <taxon>Micrococcales</taxon>
        <taxon>Micrococcaceae</taxon>
        <taxon>Nesterenkonia</taxon>
    </lineage>
</organism>
<keyword evidence="4" id="KW-1185">Reference proteome</keyword>
<dbReference type="Proteomes" id="UP000523139">
    <property type="component" value="Unassembled WGS sequence"/>
</dbReference>
<feature type="compositionally biased region" description="Polar residues" evidence="1">
    <location>
        <begin position="282"/>
        <end position="297"/>
    </location>
</feature>
<dbReference type="AlphaFoldDB" id="A0A7X8YD70"/>
<accession>A0A7X8YD70</accession>
<dbReference type="CDD" id="cd10447">
    <property type="entry name" value="GIY-YIG_unchar_2"/>
    <property type="match status" value="1"/>
</dbReference>
<feature type="region of interest" description="Disordered" evidence="1">
    <location>
        <begin position="279"/>
        <end position="316"/>
    </location>
</feature>
<protein>
    <submittedName>
        <fullName evidence="3">GIY-YIG nuclease family protein</fullName>
    </submittedName>
</protein>
<dbReference type="Pfam" id="PF14267">
    <property type="entry name" value="DUF4357"/>
    <property type="match status" value="1"/>
</dbReference>
<dbReference type="EMBL" id="JABAHY010000002">
    <property type="protein sequence ID" value="NLS09145.1"/>
    <property type="molecule type" value="Genomic_DNA"/>
</dbReference>
<feature type="domain" description="DUF4357" evidence="2">
    <location>
        <begin position="247"/>
        <end position="299"/>
    </location>
</feature>
<reference evidence="3 4" key="1">
    <citation type="submission" date="2020-04" db="EMBL/GenBank/DDBJ databases">
        <title>Nesterenkonia sp. nov., isolated from marine sediment.</title>
        <authorList>
            <person name="Zhang G."/>
        </authorList>
    </citation>
    <scope>NUCLEOTIDE SEQUENCE [LARGE SCALE GENOMIC DNA]</scope>
    <source>
        <strain evidence="3 4">MY13</strain>
    </source>
</reference>